<name>A0A1V9XE72_9ACAR</name>
<dbReference type="PROSITE" id="PS00197">
    <property type="entry name" value="2FE2S_FER_1"/>
    <property type="match status" value="1"/>
</dbReference>
<dbReference type="AlphaFoldDB" id="A0A1V9XE72"/>
<reference evidence="2 3" key="1">
    <citation type="journal article" date="2017" name="Gigascience">
        <title>Draft genome of the honey bee ectoparasitic mite, Tropilaelaps mercedesae, is shaped by the parasitic life history.</title>
        <authorList>
            <person name="Dong X."/>
            <person name="Armstrong S.D."/>
            <person name="Xia D."/>
            <person name="Makepeace B.L."/>
            <person name="Darby A.C."/>
            <person name="Kadowaki T."/>
        </authorList>
    </citation>
    <scope>NUCLEOTIDE SEQUENCE [LARGE SCALE GENOMIC DNA]</scope>
    <source>
        <strain evidence="2">Wuxi-XJTLU</strain>
    </source>
</reference>
<organism evidence="2 3">
    <name type="scientific">Tropilaelaps mercedesae</name>
    <dbReference type="NCBI Taxonomy" id="418985"/>
    <lineage>
        <taxon>Eukaryota</taxon>
        <taxon>Metazoa</taxon>
        <taxon>Ecdysozoa</taxon>
        <taxon>Arthropoda</taxon>
        <taxon>Chelicerata</taxon>
        <taxon>Arachnida</taxon>
        <taxon>Acari</taxon>
        <taxon>Parasitiformes</taxon>
        <taxon>Mesostigmata</taxon>
        <taxon>Gamasina</taxon>
        <taxon>Dermanyssoidea</taxon>
        <taxon>Laelapidae</taxon>
        <taxon>Tropilaelaps</taxon>
    </lineage>
</organism>
<gene>
    <name evidence="2" type="ORF">BIW11_10821</name>
</gene>
<comment type="caution">
    <text evidence="2">The sequence shown here is derived from an EMBL/GenBank/DDBJ whole genome shotgun (WGS) entry which is preliminary data.</text>
</comment>
<accession>A0A1V9XE72</accession>
<dbReference type="EMBL" id="MNPL01013754">
    <property type="protein sequence ID" value="OQR71726.1"/>
    <property type="molecule type" value="Genomic_DNA"/>
</dbReference>
<protein>
    <submittedName>
        <fullName evidence="2">Uncharacterized protein</fullName>
    </submittedName>
</protein>
<evidence type="ECO:0000256" key="1">
    <source>
        <dbReference type="SAM" id="MobiDB-lite"/>
    </source>
</evidence>
<proteinExistence type="predicted"/>
<dbReference type="Proteomes" id="UP000192247">
    <property type="component" value="Unassembled WGS sequence"/>
</dbReference>
<sequence length="256" mass="28045">GRFAETVLESVLWRAVIAQLAPMSMENRLTLFPPGRLDVVLTHLLKHKAIVSRQSGPFATLDYAQVAALLDRLADLRDAYSNNSETLVSLLCFIDNAVVLCRPIADFFINMESRVKLIETMAFRLRLDRNKVDGIPAPRTNCQQAHALREPFLQNCPVEKSPSAPVDRPCPVLRSSGSASSTPSEEHVFVAGTRKKRVRFTKPLCVAVLRAPRRTQKAAKAQGVLKFAPACKAGGPSYDLRSKTKCKGGACSACAQ</sequence>
<dbReference type="InParanoid" id="A0A1V9XE72"/>
<feature type="region of interest" description="Disordered" evidence="1">
    <location>
        <begin position="167"/>
        <end position="188"/>
    </location>
</feature>
<evidence type="ECO:0000313" key="3">
    <source>
        <dbReference type="Proteomes" id="UP000192247"/>
    </source>
</evidence>
<evidence type="ECO:0000313" key="2">
    <source>
        <dbReference type="EMBL" id="OQR71726.1"/>
    </source>
</evidence>
<dbReference type="InterPro" id="IPR006058">
    <property type="entry name" value="2Fe2S_fd_BS"/>
</dbReference>
<dbReference type="GO" id="GO:0051537">
    <property type="term" value="F:2 iron, 2 sulfur cluster binding"/>
    <property type="evidence" value="ECO:0007669"/>
    <property type="project" value="InterPro"/>
</dbReference>
<keyword evidence="3" id="KW-1185">Reference proteome</keyword>
<feature type="non-terminal residue" evidence="2">
    <location>
        <position position="1"/>
    </location>
</feature>